<dbReference type="InterPro" id="IPR009100">
    <property type="entry name" value="AcylCoA_DH/oxidase_NM_dom_sf"/>
</dbReference>
<protein>
    <submittedName>
        <fullName evidence="8">Acyl-CoA dehydrogenase</fullName>
    </submittedName>
</protein>
<comment type="similarity">
    <text evidence="2">Belongs to the acyl-CoA dehydrogenase family.</text>
</comment>
<gene>
    <name evidence="8" type="ORF">E3W66_02245</name>
</gene>
<feature type="domain" description="Acyl-CoA dehydrogenase/oxidase N-terminal" evidence="7">
    <location>
        <begin position="15"/>
        <end position="126"/>
    </location>
</feature>
<comment type="caution">
    <text evidence="8">The sequence shown here is derived from an EMBL/GenBank/DDBJ whole genome shotgun (WGS) entry which is preliminary data.</text>
</comment>
<keyword evidence="3" id="KW-0285">Flavoprotein</keyword>
<dbReference type="SUPFAM" id="SSF47203">
    <property type="entry name" value="Acyl-CoA dehydrogenase C-terminal domain-like"/>
    <property type="match status" value="1"/>
</dbReference>
<sequence length="386" mass="41988">MFWRIGVLMNFDFSADQRLIQSEAKRFLEARCPASGVRAAMEKNSRYDAALWHEIIELGWLGIAIDECYGGLGLSYLELCLVAQELGRVAAPVPFASTVYLFAELVKLTGSDEQKQRWLPAVVKGEVIGALVTGSIGGSPNSVASDLRVEQGKLYGSHTAVIDGDIANVAVVAASDSEQAGVNSLFLVELNQQEISVSAQTAIDPSRAIASLVFSGATVERLGEPARSSETLQQLYDIAAVLIAFEQVGGAQAALAMGLAYTQQRYAFGRQIASFQAIKHKFADMYVANDLAEANAYYAAYALNGDQQALPLAAATARVSAGRAFFHSTKENIQVHGGMGYTWEFDCHLYYRRAQLLSSWLAGERYWRARLATALIETDREHLALL</sequence>
<dbReference type="InterPro" id="IPR036250">
    <property type="entry name" value="AcylCo_DH-like_C"/>
</dbReference>
<keyword evidence="9" id="KW-1185">Reference proteome</keyword>
<dbReference type="InterPro" id="IPR009075">
    <property type="entry name" value="AcylCo_DH/oxidase_C"/>
</dbReference>
<dbReference type="SUPFAM" id="SSF56645">
    <property type="entry name" value="Acyl-CoA dehydrogenase NM domain-like"/>
    <property type="match status" value="1"/>
</dbReference>
<evidence type="ECO:0000256" key="4">
    <source>
        <dbReference type="ARBA" id="ARBA00022827"/>
    </source>
</evidence>
<evidence type="ECO:0000256" key="2">
    <source>
        <dbReference type="ARBA" id="ARBA00009347"/>
    </source>
</evidence>
<dbReference type="InterPro" id="IPR037069">
    <property type="entry name" value="AcylCoA_DH/ox_N_sf"/>
</dbReference>
<feature type="domain" description="Acyl-CoA dehydrogenase/oxidase C-terminal" evidence="6">
    <location>
        <begin position="239"/>
        <end position="358"/>
    </location>
</feature>
<accession>A0A4Y8UNC8</accession>
<evidence type="ECO:0000256" key="5">
    <source>
        <dbReference type="ARBA" id="ARBA00023002"/>
    </source>
</evidence>
<dbReference type="Gene3D" id="1.10.540.10">
    <property type="entry name" value="Acyl-CoA dehydrogenase/oxidase, N-terminal domain"/>
    <property type="match status" value="1"/>
</dbReference>
<dbReference type="PANTHER" id="PTHR43884:SF20">
    <property type="entry name" value="ACYL-COA DEHYDROGENASE FADE28"/>
    <property type="match status" value="1"/>
</dbReference>
<dbReference type="Gene3D" id="1.20.140.10">
    <property type="entry name" value="Butyryl-CoA Dehydrogenase, subunit A, domain 3"/>
    <property type="match status" value="1"/>
</dbReference>
<dbReference type="GO" id="GO:0050660">
    <property type="term" value="F:flavin adenine dinucleotide binding"/>
    <property type="evidence" value="ECO:0007669"/>
    <property type="project" value="InterPro"/>
</dbReference>
<evidence type="ECO:0000259" key="7">
    <source>
        <dbReference type="Pfam" id="PF02771"/>
    </source>
</evidence>
<dbReference type="GO" id="GO:0003995">
    <property type="term" value="F:acyl-CoA dehydrogenase activity"/>
    <property type="evidence" value="ECO:0007669"/>
    <property type="project" value="TreeGrafter"/>
</dbReference>
<dbReference type="Pfam" id="PF00441">
    <property type="entry name" value="Acyl-CoA_dh_1"/>
    <property type="match status" value="1"/>
</dbReference>
<evidence type="ECO:0000313" key="9">
    <source>
        <dbReference type="Proteomes" id="UP000298133"/>
    </source>
</evidence>
<dbReference type="Proteomes" id="UP000298133">
    <property type="component" value="Unassembled WGS sequence"/>
</dbReference>
<dbReference type="EMBL" id="SPIA01000001">
    <property type="protein sequence ID" value="TFH68793.1"/>
    <property type="molecule type" value="Genomic_DNA"/>
</dbReference>
<dbReference type="AlphaFoldDB" id="A0A4Y8UNC8"/>
<dbReference type="OrthoDB" id="7053515at2"/>
<dbReference type="InterPro" id="IPR013786">
    <property type="entry name" value="AcylCoA_DH/ox_N"/>
</dbReference>
<keyword evidence="5" id="KW-0560">Oxidoreductase</keyword>
<name>A0A4Y8UNC8_9GAMM</name>
<proteinExistence type="inferred from homology"/>
<evidence type="ECO:0000259" key="6">
    <source>
        <dbReference type="Pfam" id="PF00441"/>
    </source>
</evidence>
<organism evidence="8 9">
    <name type="scientific">Gammaproteobacteria bacterium LSUCC0057</name>
    <dbReference type="NCBI Taxonomy" id="2559237"/>
    <lineage>
        <taxon>Bacteria</taxon>
        <taxon>Pseudomonadati</taxon>
        <taxon>Pseudomonadota</taxon>
        <taxon>Gammaproteobacteria</taxon>
        <taxon>Cellvibrionales</taxon>
        <taxon>Porticoccaceae</taxon>
        <taxon>SAR92 clade</taxon>
    </lineage>
</organism>
<dbReference type="PANTHER" id="PTHR43884">
    <property type="entry name" value="ACYL-COA DEHYDROGENASE"/>
    <property type="match status" value="1"/>
</dbReference>
<keyword evidence="4" id="KW-0274">FAD</keyword>
<evidence type="ECO:0000256" key="3">
    <source>
        <dbReference type="ARBA" id="ARBA00022630"/>
    </source>
</evidence>
<evidence type="ECO:0000313" key="8">
    <source>
        <dbReference type="EMBL" id="TFH68793.1"/>
    </source>
</evidence>
<comment type="cofactor">
    <cofactor evidence="1">
        <name>FAD</name>
        <dbReference type="ChEBI" id="CHEBI:57692"/>
    </cofactor>
</comment>
<evidence type="ECO:0000256" key="1">
    <source>
        <dbReference type="ARBA" id="ARBA00001974"/>
    </source>
</evidence>
<dbReference type="Pfam" id="PF02771">
    <property type="entry name" value="Acyl-CoA_dh_N"/>
    <property type="match status" value="1"/>
</dbReference>
<reference evidence="8 9" key="1">
    <citation type="submission" date="2019-03" db="EMBL/GenBank/DDBJ databases">
        <title>Draft genome of Gammaproteobacteria bacterium LSUCC0057, a member of the SAR92 clade.</title>
        <authorList>
            <person name="Lanclos V.C."/>
            <person name="Doiron C."/>
            <person name="Henson M.W."/>
            <person name="Thrash J.C."/>
        </authorList>
    </citation>
    <scope>NUCLEOTIDE SEQUENCE [LARGE SCALE GENOMIC DNA]</scope>
    <source>
        <strain evidence="8 9">LSUCC0057</strain>
    </source>
</reference>